<proteinExistence type="predicted"/>
<evidence type="ECO:0000313" key="1">
    <source>
        <dbReference type="EMBL" id="MFC6147317.1"/>
    </source>
</evidence>
<dbReference type="Gene3D" id="3.30.110.170">
    <property type="entry name" value="Protein of unknown function (DUF541), domain 1"/>
    <property type="match status" value="1"/>
</dbReference>
<dbReference type="RefSeq" id="WP_377001937.1">
    <property type="nucleotide sequence ID" value="NZ_JBHSQE010000009.1"/>
</dbReference>
<gene>
    <name evidence="1" type="ORF">ACFPUZ_10955</name>
</gene>
<protein>
    <submittedName>
        <fullName evidence="1">SIMPL domain-containing protein</fullName>
    </submittedName>
</protein>
<dbReference type="EMBL" id="JBHSQE010000009">
    <property type="protein sequence ID" value="MFC6147317.1"/>
    <property type="molecule type" value="Genomic_DNA"/>
</dbReference>
<comment type="caution">
    <text evidence="1">The sequence shown here is derived from an EMBL/GenBank/DDBJ whole genome shotgun (WGS) entry which is preliminary data.</text>
</comment>
<sequence length="201" mass="21673">MSIRCTGTAAGEFPADTALLRILVSGRNADSQQAYRTRLEAREVVLRVIAATTVELRAESVHENTWDGVTHATWECEVAATGTFAELQEILSRLAAVPAVGVTGPSWRLSATGRRAAREHLLAEAVRNARREAEIIIRALDGHLGPVLAVRSGHDSSEGPEVRLLAAEAEAGERPPRTLEIDFVPEMIPFSESVTVEFGIG</sequence>
<reference evidence="2" key="1">
    <citation type="journal article" date="2019" name="Int. J. Syst. Evol. Microbiol.">
        <title>The Global Catalogue of Microorganisms (GCM) 10K type strain sequencing project: providing services to taxonomists for standard genome sequencing and annotation.</title>
        <authorList>
            <consortium name="The Broad Institute Genomics Platform"/>
            <consortium name="The Broad Institute Genome Sequencing Center for Infectious Disease"/>
            <person name="Wu L."/>
            <person name="Ma J."/>
        </authorList>
    </citation>
    <scope>NUCLEOTIDE SEQUENCE [LARGE SCALE GENOMIC DNA]</scope>
    <source>
        <strain evidence="2">CCUG 51943</strain>
    </source>
</reference>
<evidence type="ECO:0000313" key="2">
    <source>
        <dbReference type="Proteomes" id="UP001596244"/>
    </source>
</evidence>
<keyword evidence="2" id="KW-1185">Reference proteome</keyword>
<name>A0ABW1QES6_9CORY</name>
<organism evidence="1 2">
    <name type="scientific">Corynebacterium nasicanis</name>
    <dbReference type="NCBI Taxonomy" id="1448267"/>
    <lineage>
        <taxon>Bacteria</taxon>
        <taxon>Bacillati</taxon>
        <taxon>Actinomycetota</taxon>
        <taxon>Actinomycetes</taxon>
        <taxon>Mycobacteriales</taxon>
        <taxon>Corynebacteriaceae</taxon>
        <taxon>Corynebacterium</taxon>
    </lineage>
</organism>
<dbReference type="InterPro" id="IPR007497">
    <property type="entry name" value="SIMPL/DUF541"/>
</dbReference>
<accession>A0ABW1QES6</accession>
<dbReference type="Pfam" id="PF04402">
    <property type="entry name" value="SIMPL"/>
    <property type="match status" value="1"/>
</dbReference>
<dbReference type="Proteomes" id="UP001596244">
    <property type="component" value="Unassembled WGS sequence"/>
</dbReference>